<proteinExistence type="predicted"/>
<accession>A0ABM9AEZ2</accession>
<dbReference type="Proteomes" id="UP000838100">
    <property type="component" value="Unassembled WGS sequence"/>
</dbReference>
<protein>
    <submittedName>
        <fullName evidence="2">Uncharacterized protein</fullName>
    </submittedName>
</protein>
<keyword evidence="3" id="KW-1185">Reference proteome</keyword>
<feature type="signal peptide" evidence="1">
    <location>
        <begin position="1"/>
        <end position="30"/>
    </location>
</feature>
<reference evidence="2" key="1">
    <citation type="submission" date="2021-12" db="EMBL/GenBank/DDBJ databases">
        <authorList>
            <person name="Rodrigo-Torres L."/>
            <person name="Arahal R. D."/>
            <person name="Lucena T."/>
        </authorList>
    </citation>
    <scope>NUCLEOTIDE SEQUENCE</scope>
    <source>
        <strain evidence="2">CECT 8267</strain>
    </source>
</reference>
<evidence type="ECO:0000256" key="1">
    <source>
        <dbReference type="SAM" id="SignalP"/>
    </source>
</evidence>
<gene>
    <name evidence="2" type="ORF">SIN8267_01889</name>
</gene>
<organism evidence="2 3">
    <name type="scientific">Sinobacterium norvegicum</name>
    <dbReference type="NCBI Taxonomy" id="1641715"/>
    <lineage>
        <taxon>Bacteria</taxon>
        <taxon>Pseudomonadati</taxon>
        <taxon>Pseudomonadota</taxon>
        <taxon>Gammaproteobacteria</taxon>
        <taxon>Cellvibrionales</taxon>
        <taxon>Spongiibacteraceae</taxon>
        <taxon>Sinobacterium</taxon>
    </lineage>
</organism>
<sequence length="312" mass="34736">MPVPITSHKVTPLARLFIYAFLIICNGAAANDNQLTSGDIPYNQLIQGLNGFTLEQRADFVYIALENLAINYRQEAKNARDNAQHSGSDNKVKRTKKWAASVERYANNLSLQASSINADSNIRITSNGDKKALIRVDNQSIIITSPKPSGQRQLEHTIAAQFCQFHHCERIAVYDPQDPTNKQANIRWSFQQQGPACRSDDGIQFAFDNMSQLGDKKQLCQQLASELQNIANNLMQLQSSGAVVDINQLSLKARGERGESTITVNKLGQSIQLSLPSLSLQPRIFAIAKPWLRAQYEGREAVLLIENAEQLM</sequence>
<name>A0ABM9AEZ2_9GAMM</name>
<keyword evidence="1" id="KW-0732">Signal</keyword>
<evidence type="ECO:0000313" key="3">
    <source>
        <dbReference type="Proteomes" id="UP000838100"/>
    </source>
</evidence>
<feature type="chain" id="PRO_5047476495" evidence="1">
    <location>
        <begin position="31"/>
        <end position="312"/>
    </location>
</feature>
<dbReference type="EMBL" id="CAKLPX010000002">
    <property type="protein sequence ID" value="CAH0991775.1"/>
    <property type="molecule type" value="Genomic_DNA"/>
</dbReference>
<evidence type="ECO:0000313" key="2">
    <source>
        <dbReference type="EMBL" id="CAH0991775.1"/>
    </source>
</evidence>
<comment type="caution">
    <text evidence="2">The sequence shown here is derived from an EMBL/GenBank/DDBJ whole genome shotgun (WGS) entry which is preliminary data.</text>
</comment>